<evidence type="ECO:0000313" key="4">
    <source>
        <dbReference type="Proteomes" id="UP000451471"/>
    </source>
</evidence>
<dbReference type="OrthoDB" id="8482at2157"/>
<dbReference type="InterPro" id="IPR055775">
    <property type="entry name" value="DUF7351"/>
</dbReference>
<dbReference type="Pfam" id="PF24038">
    <property type="entry name" value="DUF7347"/>
    <property type="match status" value="1"/>
</dbReference>
<evidence type="ECO:0000259" key="2">
    <source>
        <dbReference type="Pfam" id="PF24042"/>
    </source>
</evidence>
<dbReference type="RefSeq" id="WP_158205001.1">
    <property type="nucleotide sequence ID" value="NZ_WSZK01000021.1"/>
</dbReference>
<dbReference type="Pfam" id="PF24042">
    <property type="entry name" value="DUF7351"/>
    <property type="match status" value="1"/>
</dbReference>
<feature type="domain" description="DUF7347" evidence="1">
    <location>
        <begin position="9"/>
        <end position="88"/>
    </location>
</feature>
<dbReference type="Gene3D" id="1.10.10.10">
    <property type="entry name" value="Winged helix-like DNA-binding domain superfamily/Winged helix DNA-binding domain"/>
    <property type="match status" value="1"/>
</dbReference>
<dbReference type="Proteomes" id="UP000451471">
    <property type="component" value="Unassembled WGS sequence"/>
</dbReference>
<dbReference type="InterPro" id="IPR055771">
    <property type="entry name" value="DUF7347"/>
</dbReference>
<accession>A0A6B0GK61</accession>
<proteinExistence type="predicted"/>
<reference evidence="3 4" key="1">
    <citation type="submission" date="2019-12" db="EMBL/GenBank/DDBJ databases">
        <title>Halocatena pleomorpha gen. nov. sp. nov., an extremely halophilic archaeon of family Halobacteriaceae isolated from saltpan soil.</title>
        <authorList>
            <person name="Pal Y."/>
            <person name="Verma A."/>
            <person name="Krishnamurthi S."/>
            <person name="Kumar P."/>
        </authorList>
    </citation>
    <scope>NUCLEOTIDE SEQUENCE [LARGE SCALE GENOMIC DNA]</scope>
    <source>
        <strain evidence="3 4">JCM 16495</strain>
    </source>
</reference>
<keyword evidence="4" id="KW-1185">Reference proteome</keyword>
<evidence type="ECO:0000259" key="1">
    <source>
        <dbReference type="Pfam" id="PF24038"/>
    </source>
</evidence>
<gene>
    <name evidence="3" type="ORF">GQS65_12610</name>
</gene>
<dbReference type="InterPro" id="IPR036388">
    <property type="entry name" value="WH-like_DNA-bd_sf"/>
</dbReference>
<sequence>MQQDAPGDAAVFDVLGEETRLAILSALVERRRESPSDPALSFSALRERSGVRDSGRFNYHLGRLVDRFVEKSESGYQLNYAGREVAGALLSGAYSVSESKGPTELDDDCPFCDASVLAGYEDGVVHVRCGNDHTLYRMGFPPGAAADRSIARVLALSSRLTYRDLELTIEGVCPECYGAVDRSLCETEVGGEQRLGFETQCERCGMRSTSSAGACLFASPAFVAFCADHGLDPREHHPWTFDVVDDEALTVVEDDPLCVRASVTLDGETFVATLDEHGRTVSTERSTAAE</sequence>
<evidence type="ECO:0000313" key="3">
    <source>
        <dbReference type="EMBL" id="MWG35316.1"/>
    </source>
</evidence>
<protein>
    <submittedName>
        <fullName evidence="3">ArsR family transcriptional regulator</fullName>
    </submittedName>
</protein>
<dbReference type="EMBL" id="WSZK01000021">
    <property type="protein sequence ID" value="MWG35316.1"/>
    <property type="molecule type" value="Genomic_DNA"/>
</dbReference>
<feature type="domain" description="DUF7351" evidence="2">
    <location>
        <begin position="106"/>
        <end position="278"/>
    </location>
</feature>
<comment type="caution">
    <text evidence="3">The sequence shown here is derived from an EMBL/GenBank/DDBJ whole genome shotgun (WGS) entry which is preliminary data.</text>
</comment>
<organism evidence="3 4">
    <name type="scientific">Halomarina oriensis</name>
    <dbReference type="NCBI Taxonomy" id="671145"/>
    <lineage>
        <taxon>Archaea</taxon>
        <taxon>Methanobacteriati</taxon>
        <taxon>Methanobacteriota</taxon>
        <taxon>Stenosarchaea group</taxon>
        <taxon>Halobacteria</taxon>
        <taxon>Halobacteriales</taxon>
        <taxon>Natronomonadaceae</taxon>
        <taxon>Halomarina</taxon>
    </lineage>
</organism>
<name>A0A6B0GK61_9EURY</name>
<dbReference type="AlphaFoldDB" id="A0A6B0GK61"/>